<name>W1PG66_AMBTC</name>
<dbReference type="PANTHER" id="PTHR23058:SF0">
    <property type="entry name" value="PEROXISOMAL MEMBRANE PROTEIN PEX14"/>
    <property type="match status" value="1"/>
</dbReference>
<feature type="region of interest" description="Disordered" evidence="15">
    <location>
        <begin position="1"/>
        <end position="50"/>
    </location>
</feature>
<feature type="domain" description="Peroxisome membrane anchor protein Pex14p N-terminal" evidence="16">
    <location>
        <begin position="54"/>
        <end position="98"/>
    </location>
</feature>
<dbReference type="Gene3D" id="1.10.10.10">
    <property type="entry name" value="Winged helix-like DNA-binding domain superfamily/Winged helix DNA-binding domain"/>
    <property type="match status" value="1"/>
</dbReference>
<dbReference type="InterPro" id="IPR040554">
    <property type="entry name" value="KPWE_PEX14_dom"/>
</dbReference>
<keyword evidence="6" id="KW-1133">Transmembrane helix</keyword>
<keyword evidence="5 14" id="KW-0653">Protein transport</keyword>
<dbReference type="Pfam" id="PF04695">
    <property type="entry name" value="Pex14_N"/>
    <property type="match status" value="1"/>
</dbReference>
<keyword evidence="4" id="KW-0812">Transmembrane</keyword>
<evidence type="ECO:0000256" key="9">
    <source>
        <dbReference type="ARBA" id="ARBA00023140"/>
    </source>
</evidence>
<dbReference type="Pfam" id="PF23020">
    <property type="entry name" value="PEX14-like_2nd"/>
    <property type="match status" value="1"/>
</dbReference>
<comment type="subcellular location">
    <subcellularLocation>
        <location evidence="1">Peroxisome membrane</location>
        <topology evidence="1">Single-pass membrane protein</topology>
    </subcellularLocation>
</comment>
<dbReference type="Proteomes" id="UP000017836">
    <property type="component" value="Unassembled WGS sequence"/>
</dbReference>
<dbReference type="PANTHER" id="PTHR23058">
    <property type="entry name" value="PEROXISOMAL MEMBRANE PROTEIN PEX14"/>
    <property type="match status" value="1"/>
</dbReference>
<evidence type="ECO:0000256" key="10">
    <source>
        <dbReference type="ARBA" id="ARBA00029502"/>
    </source>
</evidence>
<evidence type="ECO:0000313" key="20">
    <source>
        <dbReference type="Proteomes" id="UP000017836"/>
    </source>
</evidence>
<dbReference type="InterPro" id="IPR036388">
    <property type="entry name" value="WH-like_DNA-bd_sf"/>
</dbReference>
<keyword evidence="7" id="KW-0811">Translocation</keyword>
<dbReference type="OrthoDB" id="441517at2759"/>
<feature type="region of interest" description="Disordered" evidence="15">
    <location>
        <begin position="285"/>
        <end position="308"/>
    </location>
</feature>
<dbReference type="Gramene" id="ERN06664">
    <property type="protein sequence ID" value="ERN06664"/>
    <property type="gene ID" value="AMTR_s00058p00192040"/>
</dbReference>
<evidence type="ECO:0000256" key="3">
    <source>
        <dbReference type="ARBA" id="ARBA00022448"/>
    </source>
</evidence>
<sequence>MATDSSAPGLGNEKAGTPGVEPSKPTGDYENGANVGATNENGGKSVFVNSEPMREDQVQNAIKFLSHPKVQGSPVVFRRSFLERKGLTKEEIDEAFRRVPDPPSNASTTQVATSTQEGQLQSALTVQPQPPVHTLQPAAVTTMTVPTPQKSGFQWSHIALAVGLFAASGACTGLLFKNAVVPRLKSWIRKVVSEEDELEKKDQLKPRPIDEAAAAAKAAAAAAAEVARASQEMLHAKNEEGKYFEAFTKLLEVQVEEMKTMRNTICNLEGIRENPRVLDQQISKQFHSESGRPLSAPASIQPAGGAPHSQQFMDVMAMVQRGEKPPGIREINDKVPNATQPLTNSRLVPKSKPWEDTSRVQPSSIYISQTETKVVDSPASGQGAYYANGSATQTQYRQPLRNGTPMAEQQWWKQKPEPNPSYSFNPDRGANVTITEAEPENDGLQTQHSWAPSKESLPRRAWVPPPPPPVAMPEAADAIRRPRSSGWVEGAGDERSTSSLGIGVEQDGPSETGVLGSVKYDNSEVYGGTSAVDEDGSGKGLDTIVPLETEAQ</sequence>
<evidence type="ECO:0000256" key="1">
    <source>
        <dbReference type="ARBA" id="ARBA00004549"/>
    </source>
</evidence>
<evidence type="ECO:0000256" key="8">
    <source>
        <dbReference type="ARBA" id="ARBA00023136"/>
    </source>
</evidence>
<dbReference type="AlphaFoldDB" id="W1PG66"/>
<dbReference type="GO" id="GO:0016560">
    <property type="term" value="P:protein import into peroxisome matrix, docking"/>
    <property type="evidence" value="ECO:0000318"/>
    <property type="project" value="GO_Central"/>
</dbReference>
<reference evidence="20" key="1">
    <citation type="journal article" date="2013" name="Science">
        <title>The Amborella genome and the evolution of flowering plants.</title>
        <authorList>
            <consortium name="Amborella Genome Project"/>
        </authorList>
    </citation>
    <scope>NUCLEOTIDE SEQUENCE [LARGE SCALE GENOMIC DNA]</scope>
</reference>
<comment type="subunit">
    <text evidence="13">Interacts with PEX13; forming the PEX13-PEX14 docking complex. Interacts with PEX5 (via WxxxF/Y motifs).</text>
</comment>
<evidence type="ECO:0000259" key="18">
    <source>
        <dbReference type="Pfam" id="PF23020"/>
    </source>
</evidence>
<dbReference type="eggNOG" id="KOG2629">
    <property type="taxonomic scope" value="Eukaryota"/>
</dbReference>
<feature type="compositionally biased region" description="Polar residues" evidence="15">
    <location>
        <begin position="337"/>
        <end position="346"/>
    </location>
</feature>
<dbReference type="Pfam" id="PF17733">
    <property type="entry name" value="KPWE_dom"/>
    <property type="match status" value="1"/>
</dbReference>
<feature type="region of interest" description="Disordered" evidence="15">
    <location>
        <begin position="439"/>
        <end position="514"/>
    </location>
</feature>
<dbReference type="EMBL" id="KI393888">
    <property type="protein sequence ID" value="ERN06664.1"/>
    <property type="molecule type" value="Genomic_DNA"/>
</dbReference>
<evidence type="ECO:0000256" key="7">
    <source>
        <dbReference type="ARBA" id="ARBA00023010"/>
    </source>
</evidence>
<proteinExistence type="inferred from homology"/>
<evidence type="ECO:0000256" key="11">
    <source>
        <dbReference type="ARBA" id="ARBA00029691"/>
    </source>
</evidence>
<dbReference type="GO" id="GO:0005102">
    <property type="term" value="F:signaling receptor binding"/>
    <property type="evidence" value="ECO:0000318"/>
    <property type="project" value="GO_Central"/>
</dbReference>
<feature type="domain" description="Peroxisomal membrane protein PEX14-like KPWE" evidence="17">
    <location>
        <begin position="307"/>
        <end position="355"/>
    </location>
</feature>
<evidence type="ECO:0000256" key="12">
    <source>
        <dbReference type="ARBA" id="ARBA00053920"/>
    </source>
</evidence>
<keyword evidence="8 14" id="KW-0472">Membrane</keyword>
<evidence type="ECO:0000256" key="14">
    <source>
        <dbReference type="RuleBase" id="RU367032"/>
    </source>
</evidence>
<dbReference type="InterPro" id="IPR006785">
    <property type="entry name" value="Pex14_N"/>
</dbReference>
<feature type="region of interest" description="Disordered" evidence="15">
    <location>
        <begin position="526"/>
        <end position="552"/>
    </location>
</feature>
<dbReference type="STRING" id="13333.W1PG66"/>
<dbReference type="KEGG" id="atr:18434863"/>
<protein>
    <recommendedName>
        <fullName evidence="10 14">Peroxisomal membrane protein PEX14</fullName>
    </recommendedName>
    <alternativeName>
        <fullName evidence="11 14">Peroxin-14</fullName>
    </alternativeName>
</protein>
<evidence type="ECO:0000256" key="5">
    <source>
        <dbReference type="ARBA" id="ARBA00022927"/>
    </source>
</evidence>
<comment type="similarity">
    <text evidence="2 14">Belongs to the peroxin-14 family.</text>
</comment>
<dbReference type="InterPro" id="IPR054154">
    <property type="entry name" value="PEX14-like_M_plants"/>
</dbReference>
<evidence type="ECO:0000256" key="6">
    <source>
        <dbReference type="ARBA" id="ARBA00022989"/>
    </source>
</evidence>
<organism evidence="19 20">
    <name type="scientific">Amborella trichopoda</name>
    <dbReference type="NCBI Taxonomy" id="13333"/>
    <lineage>
        <taxon>Eukaryota</taxon>
        <taxon>Viridiplantae</taxon>
        <taxon>Streptophyta</taxon>
        <taxon>Embryophyta</taxon>
        <taxon>Tracheophyta</taxon>
        <taxon>Spermatophyta</taxon>
        <taxon>Magnoliopsida</taxon>
        <taxon>Amborellales</taxon>
        <taxon>Amborellaceae</taxon>
        <taxon>Amborella</taxon>
    </lineage>
</organism>
<evidence type="ECO:0000259" key="17">
    <source>
        <dbReference type="Pfam" id="PF17733"/>
    </source>
</evidence>
<keyword evidence="20" id="KW-1185">Reference proteome</keyword>
<evidence type="ECO:0000256" key="13">
    <source>
        <dbReference type="ARBA" id="ARBA00064754"/>
    </source>
</evidence>
<evidence type="ECO:0000313" key="19">
    <source>
        <dbReference type="EMBL" id="ERN06664.1"/>
    </source>
</evidence>
<gene>
    <name evidence="19" type="ORF">AMTR_s00058p00192040</name>
</gene>
<dbReference type="HOGENOM" id="CLU_038637_1_0_1"/>
<dbReference type="GO" id="GO:1990429">
    <property type="term" value="C:peroxisomal importomer complex"/>
    <property type="evidence" value="ECO:0000318"/>
    <property type="project" value="GO_Central"/>
</dbReference>
<dbReference type="OMA" id="FHWSHAI"/>
<evidence type="ECO:0000256" key="4">
    <source>
        <dbReference type="ARBA" id="ARBA00022692"/>
    </source>
</evidence>
<dbReference type="GO" id="GO:0005778">
    <property type="term" value="C:peroxisomal membrane"/>
    <property type="evidence" value="ECO:0000318"/>
    <property type="project" value="GO_Central"/>
</dbReference>
<keyword evidence="9 14" id="KW-0576">Peroxisome</keyword>
<feature type="region of interest" description="Disordered" evidence="15">
    <location>
        <begin position="327"/>
        <end position="360"/>
    </location>
</feature>
<evidence type="ECO:0000256" key="2">
    <source>
        <dbReference type="ARBA" id="ARBA00005443"/>
    </source>
</evidence>
<comment type="function">
    <text evidence="12 14">Component of the PEX13-PEX14 docking complex, a translocon channel that specifically mediates the import of peroxisomal cargo proteins bound to PEX5 receptor. The PEX13-PEX14 docking complex forms a large import pore which can be opened to a diameter of about 9 nm. Mechanistically, PEX5 receptor along with cargo proteins associates with the PEX14 subunit of the PEX13-PEX14 docking complex in the cytosol, leading to the insertion of the receptor into the organelle membrane with the concomitant translocation of the cargo into the peroxisome matrix.</text>
</comment>
<dbReference type="InterPro" id="IPR025655">
    <property type="entry name" value="PEX14"/>
</dbReference>
<accession>W1PG66</accession>
<feature type="domain" description="Peroxisomal membrane protein PEX14 central plants" evidence="18">
    <location>
        <begin position="152"/>
        <end position="269"/>
    </location>
</feature>
<dbReference type="FunFam" id="1.10.10.10:FF:000217">
    <property type="entry name" value="Peroxisomal membrane protein PEX14"/>
    <property type="match status" value="1"/>
</dbReference>
<evidence type="ECO:0000259" key="16">
    <source>
        <dbReference type="Pfam" id="PF04695"/>
    </source>
</evidence>
<evidence type="ECO:0000256" key="15">
    <source>
        <dbReference type="SAM" id="MobiDB-lite"/>
    </source>
</evidence>
<keyword evidence="3 14" id="KW-0813">Transport</keyword>